<dbReference type="RefSeq" id="WP_352658033.1">
    <property type="nucleotide sequence ID" value="NZ_JAMYMY010000092.1"/>
</dbReference>
<dbReference type="Pfam" id="PF00496">
    <property type="entry name" value="SBP_bac_5"/>
    <property type="match status" value="1"/>
</dbReference>
<comment type="similarity">
    <text evidence="2">Belongs to the bacterial solute-binding protein 5 family.</text>
</comment>
<feature type="chain" id="PRO_5047379149" evidence="3">
    <location>
        <begin position="24"/>
        <end position="565"/>
    </location>
</feature>
<evidence type="ECO:0000256" key="3">
    <source>
        <dbReference type="SAM" id="SignalP"/>
    </source>
</evidence>
<evidence type="ECO:0000313" key="5">
    <source>
        <dbReference type="EMBL" id="MER8937734.1"/>
    </source>
</evidence>
<dbReference type="Gene3D" id="3.10.105.10">
    <property type="entry name" value="Dipeptide-binding Protein, Domain 3"/>
    <property type="match status" value="1"/>
</dbReference>
<comment type="subcellular location">
    <subcellularLocation>
        <location evidence="1">Periplasm</location>
    </subcellularLocation>
</comment>
<dbReference type="CDD" id="cd08513">
    <property type="entry name" value="PBP2_thermophilic_Hb8_like"/>
    <property type="match status" value="1"/>
</dbReference>
<dbReference type="EMBL" id="JAMYPJ010000098">
    <property type="protein sequence ID" value="MER8937734.1"/>
    <property type="molecule type" value="Genomic_DNA"/>
</dbReference>
<evidence type="ECO:0000313" key="6">
    <source>
        <dbReference type="Proteomes" id="UP001464387"/>
    </source>
</evidence>
<evidence type="ECO:0000256" key="1">
    <source>
        <dbReference type="ARBA" id="ARBA00004418"/>
    </source>
</evidence>
<gene>
    <name evidence="5" type="ORF">NKI33_32995</name>
</gene>
<feature type="signal peptide" evidence="3">
    <location>
        <begin position="1"/>
        <end position="23"/>
    </location>
</feature>
<organism evidence="5 6">
    <name type="scientific">Mesorhizobium opportunistum</name>
    <dbReference type="NCBI Taxonomy" id="593909"/>
    <lineage>
        <taxon>Bacteria</taxon>
        <taxon>Pseudomonadati</taxon>
        <taxon>Pseudomonadota</taxon>
        <taxon>Alphaproteobacteria</taxon>
        <taxon>Hyphomicrobiales</taxon>
        <taxon>Phyllobacteriaceae</taxon>
        <taxon>Mesorhizobium</taxon>
    </lineage>
</organism>
<protein>
    <submittedName>
        <fullName evidence="5">Peptide ABC transporter substrate-binding protein</fullName>
    </submittedName>
</protein>
<dbReference type="Proteomes" id="UP001464387">
    <property type="component" value="Unassembled WGS sequence"/>
</dbReference>
<sequence length="565" mass="61698">MYRLKPLLRAGVIVTLLVTSAFAERGADGAVNILNWQAASMMNPYLSGSDNDTIPASLVLEPLAGYDENGELFPRLAADIPTIENGGVSKDLKSITWTLKPGLKWSDGTPVSAKDVVFTANYCMDAKGCAQLARFQGVDKVEVLEDLTVKVTFKEPTAVPYTLFVSASSPIIQAKQFADCLGAKAPTCTEANFYPVGTGPFVVTNFKPSDAVQLKANPNYRDSNKPAVAEVNYKGGGDALGAARAVLQTGEYDYAMNMQLAPDVLGKMEKAGKGKVLSSYGTWVETLFINLTDPSSSLPPDERSTAKHPNPILSDVRVRKALSMALDRARLSEIGYGSMGKPTCDWIPAPANFAAGNTECLKQDIPGAVKLLEEAGWKPDSDGIREKDGKKLKLTFVTITNSIRNQFQAIIKQWWHEIGVDVELKSLDTSVLFGSDSSSPDTSQKFYVDVQMWTNYASGTDFGSYVESYTCDKAPRPDTQWQGWNVPRYCDAKYDALVTELGNTADVKKRGEIVKKLNTMLADSYAIMPMVWRANVSATSNTLGGTVMNAWDSELWNAQDWNRKK</sequence>
<proteinExistence type="inferred from homology"/>
<dbReference type="InterPro" id="IPR039424">
    <property type="entry name" value="SBP_5"/>
</dbReference>
<accession>A0ABV1YRX4</accession>
<evidence type="ECO:0000259" key="4">
    <source>
        <dbReference type="Pfam" id="PF00496"/>
    </source>
</evidence>
<dbReference type="InterPro" id="IPR000914">
    <property type="entry name" value="SBP_5_dom"/>
</dbReference>
<keyword evidence="3" id="KW-0732">Signal</keyword>
<dbReference type="PANTHER" id="PTHR30290">
    <property type="entry name" value="PERIPLASMIC BINDING COMPONENT OF ABC TRANSPORTER"/>
    <property type="match status" value="1"/>
</dbReference>
<dbReference type="PIRSF" id="PIRSF002741">
    <property type="entry name" value="MppA"/>
    <property type="match status" value="1"/>
</dbReference>
<dbReference type="PANTHER" id="PTHR30290:SF65">
    <property type="entry name" value="MONOACYL PHOSPHATIDYLINOSITOL TETRAMANNOSIDE-BINDING PROTEIN LPQW-RELATED"/>
    <property type="match status" value="1"/>
</dbReference>
<feature type="domain" description="Solute-binding protein family 5" evidence="4">
    <location>
        <begin position="74"/>
        <end position="468"/>
    </location>
</feature>
<reference evidence="5 6" key="1">
    <citation type="journal article" date="2024" name="Proc. Natl. Acad. Sci. U.S.A.">
        <title>The evolutionary genomics of adaptation to stress in wild rhizobium bacteria.</title>
        <authorList>
            <person name="Kehlet-Delgado H."/>
            <person name="Montoya A.P."/>
            <person name="Jensen K.T."/>
            <person name="Wendlandt C.E."/>
            <person name="Dexheimer C."/>
            <person name="Roberts M."/>
            <person name="Torres Martinez L."/>
            <person name="Friesen M.L."/>
            <person name="Griffitts J.S."/>
            <person name="Porter S.S."/>
        </authorList>
    </citation>
    <scope>NUCLEOTIDE SEQUENCE [LARGE SCALE GENOMIC DNA]</scope>
    <source>
        <strain evidence="5 6">M0729</strain>
    </source>
</reference>
<dbReference type="SUPFAM" id="SSF53850">
    <property type="entry name" value="Periplasmic binding protein-like II"/>
    <property type="match status" value="1"/>
</dbReference>
<keyword evidence="6" id="KW-1185">Reference proteome</keyword>
<name>A0ABV1YRX4_9HYPH</name>
<dbReference type="InterPro" id="IPR030678">
    <property type="entry name" value="Peptide/Ni-bd"/>
</dbReference>
<comment type="caution">
    <text evidence="5">The sequence shown here is derived from an EMBL/GenBank/DDBJ whole genome shotgun (WGS) entry which is preliminary data.</text>
</comment>
<evidence type="ECO:0000256" key="2">
    <source>
        <dbReference type="ARBA" id="ARBA00005695"/>
    </source>
</evidence>
<dbReference type="Gene3D" id="3.40.190.10">
    <property type="entry name" value="Periplasmic binding protein-like II"/>
    <property type="match status" value="1"/>
</dbReference>